<dbReference type="SUPFAM" id="SSF47413">
    <property type="entry name" value="lambda repressor-like DNA-binding domains"/>
    <property type="match status" value="1"/>
</dbReference>
<sequence length="75" mass="8971">MTTKFDSIHVENDVEKLFLLRKRYGLKQYQLAELIGYSSNHIAHIENNQAMISDRMKDRIDKIIPLLEEKRRQAR</sequence>
<keyword evidence="2" id="KW-0614">Plasmid</keyword>
<dbReference type="GO" id="GO:0003677">
    <property type="term" value="F:DNA binding"/>
    <property type="evidence" value="ECO:0007669"/>
    <property type="project" value="InterPro"/>
</dbReference>
<dbReference type="RefSeq" id="WP_368502726.1">
    <property type="nucleotide sequence ID" value="NZ_CP162550.1"/>
</dbReference>
<evidence type="ECO:0000259" key="1">
    <source>
        <dbReference type="PROSITE" id="PS50943"/>
    </source>
</evidence>
<evidence type="ECO:0000313" key="2">
    <source>
        <dbReference type="EMBL" id="XDI35109.1"/>
    </source>
</evidence>
<protein>
    <submittedName>
        <fullName evidence="2">Helix-turn-helix domain-containing protein</fullName>
    </submittedName>
</protein>
<gene>
    <name evidence="2" type="ORF">AB3N04_01105</name>
</gene>
<dbReference type="EMBL" id="CP162550">
    <property type="protein sequence ID" value="XDI35109.1"/>
    <property type="molecule type" value="Genomic_DNA"/>
</dbReference>
<geneLocation type="plasmid" evidence="2">
    <name>unnamed</name>
</geneLocation>
<reference evidence="2" key="1">
    <citation type="submission" date="2024-07" db="EMBL/GenBank/DDBJ databases">
        <title>Identification and characteristics of an arsenic-resistant bacterial isolate, which belongs to a novel species.</title>
        <authorList>
            <person name="Juszczyk A."/>
            <person name="Kowalczyk A."/>
            <person name="Was K."/>
            <person name="Kosowicz W."/>
            <person name="Budzyn A."/>
            <person name="Latowski D."/>
        </authorList>
    </citation>
    <scope>NUCLEOTIDE SEQUENCE</scope>
    <source>
        <strain evidence="2">As8PL</strain>
        <plasmid evidence="2">unnamed</plasmid>
    </source>
</reference>
<dbReference type="PROSITE" id="PS50943">
    <property type="entry name" value="HTH_CROC1"/>
    <property type="match status" value="1"/>
</dbReference>
<dbReference type="InterPro" id="IPR010982">
    <property type="entry name" value="Lambda_DNA-bd_dom_sf"/>
</dbReference>
<dbReference type="CDD" id="cd00093">
    <property type="entry name" value="HTH_XRE"/>
    <property type="match status" value="1"/>
</dbReference>
<feature type="domain" description="HTH cro/C1-type" evidence="1">
    <location>
        <begin position="20"/>
        <end position="53"/>
    </location>
</feature>
<accession>A0AB39BNR4</accession>
<organism evidence="2">
    <name type="scientific">Alkalihalophilus sp. As8PL</name>
    <dbReference type="NCBI Taxonomy" id="3237103"/>
    <lineage>
        <taxon>Bacteria</taxon>
        <taxon>Bacillati</taxon>
        <taxon>Bacillota</taxon>
        <taxon>Bacilli</taxon>
        <taxon>Bacillales</taxon>
        <taxon>Bacillaceae</taxon>
        <taxon>Alkalihalophilus</taxon>
    </lineage>
</organism>
<dbReference type="AlphaFoldDB" id="A0AB39BNR4"/>
<dbReference type="Gene3D" id="1.10.260.40">
    <property type="entry name" value="lambda repressor-like DNA-binding domains"/>
    <property type="match status" value="1"/>
</dbReference>
<dbReference type="InterPro" id="IPR001387">
    <property type="entry name" value="Cro/C1-type_HTH"/>
</dbReference>
<dbReference type="SMART" id="SM00530">
    <property type="entry name" value="HTH_XRE"/>
    <property type="match status" value="1"/>
</dbReference>
<name>A0AB39BNR4_9BACI</name>
<proteinExistence type="predicted"/>
<dbReference type="Pfam" id="PF01381">
    <property type="entry name" value="HTH_3"/>
    <property type="match status" value="1"/>
</dbReference>